<keyword evidence="3" id="KW-0378">Hydrolase</keyword>
<gene>
    <name evidence="3" type="ORF">OIN59_17275</name>
</gene>
<proteinExistence type="inferred from homology"/>
<name>A0ABT5RZR0_9BURK</name>
<dbReference type="Proteomes" id="UP001148932">
    <property type="component" value="Unassembled WGS sequence"/>
</dbReference>
<dbReference type="InterPro" id="IPR029058">
    <property type="entry name" value="AB_hydrolase_fold"/>
</dbReference>
<evidence type="ECO:0000256" key="1">
    <source>
        <dbReference type="ARBA" id="ARBA00008645"/>
    </source>
</evidence>
<reference evidence="3" key="1">
    <citation type="submission" date="2022-10" db="EMBL/GenBank/DDBJ databases">
        <title>Description of microaerobic benzene degrading bacteria.</title>
        <authorList>
            <person name="Bedics A."/>
            <person name="Tancsics A."/>
            <person name="Banerjee S."/>
        </authorList>
    </citation>
    <scope>NUCLEOTIDE SEQUENCE</scope>
    <source>
        <strain evidence="3">D2M1</strain>
    </source>
</reference>
<keyword evidence="4" id="KW-1185">Reference proteome</keyword>
<protein>
    <submittedName>
        <fullName evidence="3">Alpha/beta hydrolase</fullName>
    </submittedName>
</protein>
<evidence type="ECO:0000313" key="3">
    <source>
        <dbReference type="EMBL" id="MDD2179191.1"/>
    </source>
</evidence>
<dbReference type="InterPro" id="IPR000073">
    <property type="entry name" value="AB_hydrolase_1"/>
</dbReference>
<comment type="similarity">
    <text evidence="1">Belongs to the AB hydrolase superfamily.</text>
</comment>
<feature type="domain" description="AB hydrolase-1" evidence="2">
    <location>
        <begin position="20"/>
        <end position="259"/>
    </location>
</feature>
<sequence length="268" mass="29450">MRKRNNVHVIDAIRPDVPVLVYAHGFGCSQHMWRHITPAFEGKCHQVLFDYVGCGQSDLAAFDPVKYASLKGYVQDVLDVCDTLGIERGVNFVGHSVSASVGLLASIERPTLFDRLILVGPSPCYLNHAPDYFGGFERKDLDGLLDLMDQNFMGWSSYLAPIVAGAPQADSLGGELSESFCSTDPTMARIFAQATFFADSREDLPRVTRPSLILQHGKDALAPLSVGEYMHKKLRGSTLEVLDVTGHCAHMSHPHLVTAAMQRYLSLT</sequence>
<evidence type="ECO:0000259" key="2">
    <source>
        <dbReference type="Pfam" id="PF12697"/>
    </source>
</evidence>
<dbReference type="SUPFAM" id="SSF53474">
    <property type="entry name" value="alpha/beta-Hydrolases"/>
    <property type="match status" value="1"/>
</dbReference>
<dbReference type="EMBL" id="JAPCKI010000010">
    <property type="protein sequence ID" value="MDD2179191.1"/>
    <property type="molecule type" value="Genomic_DNA"/>
</dbReference>
<dbReference type="Gene3D" id="3.40.50.1820">
    <property type="entry name" value="alpha/beta hydrolase"/>
    <property type="match status" value="1"/>
</dbReference>
<dbReference type="GO" id="GO:0016787">
    <property type="term" value="F:hydrolase activity"/>
    <property type="evidence" value="ECO:0007669"/>
    <property type="project" value="UniProtKB-KW"/>
</dbReference>
<accession>A0ABT5RZR0</accession>
<comment type="caution">
    <text evidence="3">The sequence shown here is derived from an EMBL/GenBank/DDBJ whole genome shotgun (WGS) entry which is preliminary data.</text>
</comment>
<dbReference type="PANTHER" id="PTHR43039">
    <property type="entry name" value="ESTERASE-RELATED"/>
    <property type="match status" value="1"/>
</dbReference>
<dbReference type="Pfam" id="PF12697">
    <property type="entry name" value="Abhydrolase_6"/>
    <property type="match status" value="1"/>
</dbReference>
<organism evidence="3 4">
    <name type="scientific">Acidovorax benzenivorans</name>
    <dbReference type="NCBI Taxonomy" id="2987520"/>
    <lineage>
        <taxon>Bacteria</taxon>
        <taxon>Pseudomonadati</taxon>
        <taxon>Pseudomonadota</taxon>
        <taxon>Betaproteobacteria</taxon>
        <taxon>Burkholderiales</taxon>
        <taxon>Comamonadaceae</taxon>
        <taxon>Acidovorax</taxon>
    </lineage>
</organism>
<evidence type="ECO:0000313" key="4">
    <source>
        <dbReference type="Proteomes" id="UP001148932"/>
    </source>
</evidence>